<evidence type="ECO:0000256" key="12">
    <source>
        <dbReference type="ARBA" id="ARBA00023172"/>
    </source>
</evidence>
<dbReference type="Proteomes" id="UP000292447">
    <property type="component" value="Chromosome I"/>
</dbReference>
<dbReference type="GO" id="GO:0000724">
    <property type="term" value="P:double-strand break repair via homologous recombination"/>
    <property type="evidence" value="ECO:0007669"/>
    <property type="project" value="TreeGrafter"/>
</dbReference>
<evidence type="ECO:0000256" key="2">
    <source>
        <dbReference type="ARBA" id="ARBA00004123"/>
    </source>
</evidence>
<comment type="subunit">
    <text evidence="15">Component of the Smc5-Smc6 complex.</text>
</comment>
<dbReference type="GO" id="GO:0008270">
    <property type="term" value="F:zinc ion binding"/>
    <property type="evidence" value="ECO:0007669"/>
    <property type="project" value="UniProtKB-KW"/>
</dbReference>
<dbReference type="GO" id="GO:0005634">
    <property type="term" value="C:nucleus"/>
    <property type="evidence" value="ECO:0007669"/>
    <property type="project" value="UniProtKB-SubCell"/>
</dbReference>
<proteinExistence type="inferred from homology"/>
<dbReference type="AlphaFoldDB" id="A0A4P6XI24"/>
<dbReference type="STRING" id="2163413.A0A4P6XI24"/>
<evidence type="ECO:0000256" key="6">
    <source>
        <dbReference type="ARBA" id="ARBA00022679"/>
    </source>
</evidence>
<keyword evidence="11 15" id="KW-0862">Zinc</keyword>
<dbReference type="PANTHER" id="PTHR20973:SF0">
    <property type="entry name" value="NON-STRUCTURAL MAINTENANCE OF CHROMOSOMES ELEMENT 1 HOMOLOG"/>
    <property type="match status" value="1"/>
</dbReference>
<dbReference type="Pfam" id="PF08746">
    <property type="entry name" value="zf-RING-like"/>
    <property type="match status" value="1"/>
</dbReference>
<dbReference type="InterPro" id="IPR011513">
    <property type="entry name" value="Nse1"/>
</dbReference>
<comment type="subcellular location">
    <subcellularLocation>
        <location evidence="2 15">Nucleus</location>
    </subcellularLocation>
</comment>
<evidence type="ECO:0000256" key="15">
    <source>
        <dbReference type="RuleBase" id="RU368018"/>
    </source>
</evidence>
<evidence type="ECO:0000256" key="9">
    <source>
        <dbReference type="ARBA" id="ARBA00022771"/>
    </source>
</evidence>
<dbReference type="GO" id="GO:0030915">
    <property type="term" value="C:Smc5-Smc6 complex"/>
    <property type="evidence" value="ECO:0007669"/>
    <property type="project" value="UniProtKB-UniRule"/>
</dbReference>
<dbReference type="Pfam" id="PF07574">
    <property type="entry name" value="SMC_Nse1"/>
    <property type="match status" value="1"/>
</dbReference>
<evidence type="ECO:0000256" key="8">
    <source>
        <dbReference type="ARBA" id="ARBA00022763"/>
    </source>
</evidence>
<evidence type="ECO:0000256" key="10">
    <source>
        <dbReference type="ARBA" id="ARBA00022786"/>
    </source>
</evidence>
<keyword evidence="14 15" id="KW-0539">Nucleus</keyword>
<gene>
    <name evidence="17" type="primary">MPUL0A00770</name>
    <name evidence="17" type="ORF">METSCH_A00770</name>
</gene>
<evidence type="ECO:0000256" key="11">
    <source>
        <dbReference type="ARBA" id="ARBA00022833"/>
    </source>
</evidence>
<keyword evidence="8 15" id="KW-0227">DNA damage</keyword>
<evidence type="ECO:0000313" key="17">
    <source>
        <dbReference type="EMBL" id="QBM85458.1"/>
    </source>
</evidence>
<reference evidence="18" key="1">
    <citation type="submission" date="2019-03" db="EMBL/GenBank/DDBJ databases">
        <title>Snf2 controls pulcherriminic acid biosynthesis and connects pigmentation and antifungal activity of the yeast Metschnikowia pulcherrima.</title>
        <authorList>
            <person name="Gore-Lloyd D."/>
            <person name="Sumann I."/>
            <person name="Brachmann A.O."/>
            <person name="Schneeberger K."/>
            <person name="Ortiz-Merino R.A."/>
            <person name="Moreno-Beltran M."/>
            <person name="Schlaefli M."/>
            <person name="Kirner P."/>
            <person name="Santos Kron A."/>
            <person name="Wolfe K.H."/>
            <person name="Piel J."/>
            <person name="Ahrens C.H."/>
            <person name="Henk D."/>
            <person name="Freimoser F.M."/>
        </authorList>
    </citation>
    <scope>NUCLEOTIDE SEQUENCE [LARGE SCALE GENOMIC DNA]</scope>
    <source>
        <strain evidence="18">APC 1.2</strain>
    </source>
</reference>
<sequence>MTNEYSEAHRVLLTYIRGVKCISAEELVERFVMIADHFGIDMADPTQAMRDYIAEINVKIARAYFKIDSIRDQETDMQQYVFINTKFDEIIQGCTPYSPPELDAIKQLLDSIVNSHGYAFGLPFGNAKQQITTVLKRPPNELENFIERLVDDGWINLTAQKRLVLSAASLSELADYLQDRYGEFSDADTLGKLLKCLVCSGFVTLGKKCSNTECPSSFHAKCFSVFSRDNKVCPNSLCSEPVASVIDIGTRSTVGDRNR</sequence>
<evidence type="ECO:0000256" key="14">
    <source>
        <dbReference type="ARBA" id="ARBA00023242"/>
    </source>
</evidence>
<name>A0A4P6XI24_9ASCO</name>
<evidence type="ECO:0000313" key="18">
    <source>
        <dbReference type="Proteomes" id="UP000292447"/>
    </source>
</evidence>
<evidence type="ECO:0000256" key="5">
    <source>
        <dbReference type="ARBA" id="ARBA00019422"/>
    </source>
</evidence>
<evidence type="ECO:0000256" key="7">
    <source>
        <dbReference type="ARBA" id="ARBA00022723"/>
    </source>
</evidence>
<dbReference type="EC" id="2.3.2.27" evidence="4 15"/>
<dbReference type="GO" id="GO:0061630">
    <property type="term" value="F:ubiquitin protein ligase activity"/>
    <property type="evidence" value="ECO:0007669"/>
    <property type="project" value="UniProtKB-EC"/>
</dbReference>
<keyword evidence="18" id="KW-1185">Reference proteome</keyword>
<dbReference type="InterPro" id="IPR013083">
    <property type="entry name" value="Znf_RING/FYVE/PHD"/>
</dbReference>
<evidence type="ECO:0000256" key="3">
    <source>
        <dbReference type="ARBA" id="ARBA00010258"/>
    </source>
</evidence>
<evidence type="ECO:0000256" key="4">
    <source>
        <dbReference type="ARBA" id="ARBA00012483"/>
    </source>
</evidence>
<comment type="similarity">
    <text evidence="3 15">Belongs to the NSE1 family.</text>
</comment>
<dbReference type="Gene3D" id="1.10.10.10">
    <property type="entry name" value="Winged helix-like DNA-binding domain superfamily/Winged helix DNA-binding domain"/>
    <property type="match status" value="1"/>
</dbReference>
<keyword evidence="7 15" id="KW-0479">Metal-binding</keyword>
<evidence type="ECO:0000256" key="1">
    <source>
        <dbReference type="ARBA" id="ARBA00000900"/>
    </source>
</evidence>
<keyword evidence="13 15" id="KW-0234">DNA repair</keyword>
<comment type="function">
    <text evidence="15">Acts in a DNA repair pathway for removal of UV-induced DNA damage that is distinct from classical nucleotide excision repair and in repair of ionizing radiation damage. Functions in homologous recombination repair of DNA double strand breaks and in recovery of stalled replication forks.</text>
</comment>
<keyword evidence="12 15" id="KW-0233">DNA recombination</keyword>
<dbReference type="InterPro" id="IPR036388">
    <property type="entry name" value="WH-like_DNA-bd_sf"/>
</dbReference>
<keyword evidence="6 15" id="KW-0808">Transferase</keyword>
<comment type="catalytic activity">
    <reaction evidence="1 15">
        <text>S-ubiquitinyl-[E2 ubiquitin-conjugating enzyme]-L-cysteine + [acceptor protein]-L-lysine = [E2 ubiquitin-conjugating enzyme]-L-cysteine + N(6)-ubiquitinyl-[acceptor protein]-L-lysine.</text>
        <dbReference type="EC" id="2.3.2.27"/>
    </reaction>
</comment>
<accession>A0A4P6XI24</accession>
<dbReference type="EMBL" id="CP034456">
    <property type="protein sequence ID" value="QBM85458.1"/>
    <property type="molecule type" value="Genomic_DNA"/>
</dbReference>
<dbReference type="InterPro" id="IPR014857">
    <property type="entry name" value="Nse1_RING_C4HC3-type"/>
</dbReference>
<keyword evidence="10 15" id="KW-0833">Ubl conjugation pathway</keyword>
<protein>
    <recommendedName>
        <fullName evidence="5 15">Non-structural maintenance of chromosomes element 1 homolog</fullName>
        <ecNumber evidence="4 15">2.3.2.27</ecNumber>
    </recommendedName>
</protein>
<evidence type="ECO:0000259" key="16">
    <source>
        <dbReference type="Pfam" id="PF08746"/>
    </source>
</evidence>
<feature type="domain" description="Non-structural maintenance of chromosomes element 1 RING C4HC3-type" evidence="16">
    <location>
        <begin position="196"/>
        <end position="235"/>
    </location>
</feature>
<dbReference type="Gene3D" id="3.30.40.10">
    <property type="entry name" value="Zinc/RING finger domain, C3HC4 (zinc finger)"/>
    <property type="match status" value="1"/>
</dbReference>
<keyword evidence="9 15" id="KW-0863">Zinc-finger</keyword>
<dbReference type="Gene3D" id="3.90.1150.220">
    <property type="match status" value="1"/>
</dbReference>
<organism evidence="17 18">
    <name type="scientific">Metschnikowia aff. pulcherrima</name>
    <dbReference type="NCBI Taxonomy" id="2163413"/>
    <lineage>
        <taxon>Eukaryota</taxon>
        <taxon>Fungi</taxon>
        <taxon>Dikarya</taxon>
        <taxon>Ascomycota</taxon>
        <taxon>Saccharomycotina</taxon>
        <taxon>Pichiomycetes</taxon>
        <taxon>Metschnikowiaceae</taxon>
        <taxon>Metschnikowia</taxon>
    </lineage>
</organism>
<evidence type="ECO:0000256" key="13">
    <source>
        <dbReference type="ARBA" id="ARBA00023204"/>
    </source>
</evidence>
<dbReference type="PANTHER" id="PTHR20973">
    <property type="entry name" value="NON-SMC ELEMENT 1-RELATED"/>
    <property type="match status" value="1"/>
</dbReference>